<dbReference type="Pfam" id="PF01408">
    <property type="entry name" value="GFO_IDH_MocA"/>
    <property type="match status" value="1"/>
</dbReference>
<organism evidence="6 7">
    <name type="scientific">Oceanobacillus picturae</name>
    <dbReference type="NCBI Taxonomy" id="171693"/>
    <lineage>
        <taxon>Bacteria</taxon>
        <taxon>Bacillati</taxon>
        <taxon>Bacillota</taxon>
        <taxon>Bacilli</taxon>
        <taxon>Bacillales</taxon>
        <taxon>Bacillaceae</taxon>
        <taxon>Oceanobacillus</taxon>
    </lineage>
</organism>
<dbReference type="PANTHER" id="PTHR42840">
    <property type="entry name" value="NAD(P)-BINDING ROSSMANN-FOLD SUPERFAMILY PROTEIN-RELATED"/>
    <property type="match status" value="1"/>
</dbReference>
<comment type="similarity">
    <text evidence="1">Belongs to the Gfo/Idh/MocA family.</text>
</comment>
<reference evidence="6 7" key="2">
    <citation type="journal article" date="2016" name="Genome Announc.">
        <title>Draft Genome Sequence of Oceanobacillus picturae Heshi-B3, Isolated from Fermented Rice Bran in a Traditional Japanese Seafood Dish.</title>
        <authorList>
            <person name="Akuzawa S."/>
            <person name="Nagaoka J."/>
            <person name="Kanekatsu M."/>
            <person name="Kanesaki Y."/>
            <person name="Suzuki T."/>
        </authorList>
    </citation>
    <scope>NUCLEOTIDE SEQUENCE [LARGE SCALE GENOMIC DNA]</scope>
    <source>
        <strain evidence="6 7">Heshi-B3</strain>
    </source>
</reference>
<keyword evidence="2" id="KW-0560">Oxidoreductase</keyword>
<dbReference type="SUPFAM" id="SSF55347">
    <property type="entry name" value="Glyceraldehyde-3-phosphate dehydrogenase-like, C-terminal domain"/>
    <property type="match status" value="1"/>
</dbReference>
<evidence type="ECO:0000313" key="6">
    <source>
        <dbReference type="EMBL" id="GAQ17705.1"/>
    </source>
</evidence>
<feature type="compositionally biased region" description="Basic and acidic residues" evidence="3">
    <location>
        <begin position="311"/>
        <end position="322"/>
    </location>
</feature>
<evidence type="ECO:0000259" key="4">
    <source>
        <dbReference type="Pfam" id="PF01408"/>
    </source>
</evidence>
<sequence length="322" mass="36018">MVKVAVVGDDEQHLKNWSKLQEAEVLSIVPVKSTTPGKIAFQVNGGERVEDVEKLNVDVIDLCVPVEDRPELIRQFSKQGTHIICASPLASTLKEASSIITECKEKQVHLYVGNMRRYSPEYVDANNQIRNGNIGRAGVIRLSRGAPHPGGEKDIFSELGIDEFEWLLWTFGDVERVIAKHIKRKRRNGSQVEYALLSIRMIDHSFAHVALSWAKTENGTSFELTGDKGMITHNSTDSNPISLQVTASSQEDQLEEMILDKSVLQRQFAYVLDQAKNPNKPVNLAHDALKSMQLVDAARKSAQTGQPVSIKEARWSYESRDD</sequence>
<dbReference type="EMBL" id="BBXV01000019">
    <property type="protein sequence ID" value="GAQ17705.1"/>
    <property type="molecule type" value="Genomic_DNA"/>
</dbReference>
<dbReference type="GO" id="GO:0000166">
    <property type="term" value="F:nucleotide binding"/>
    <property type="evidence" value="ECO:0007669"/>
    <property type="project" value="InterPro"/>
</dbReference>
<evidence type="ECO:0000256" key="2">
    <source>
        <dbReference type="ARBA" id="ARBA00023002"/>
    </source>
</evidence>
<dbReference type="PANTHER" id="PTHR42840:SF3">
    <property type="entry name" value="BINDING ROSSMANN FOLD OXIDOREDUCTASE, PUTATIVE (AFU_ORTHOLOGUE AFUA_2G10240)-RELATED"/>
    <property type="match status" value="1"/>
</dbReference>
<feature type="domain" description="Gfo/Idh/MocA-like oxidoreductase N-terminal" evidence="4">
    <location>
        <begin position="3"/>
        <end position="113"/>
    </location>
</feature>
<reference evidence="7" key="1">
    <citation type="submission" date="2015-07" db="EMBL/GenBank/DDBJ databases">
        <title>Draft Genome Sequence of Oceanobacillus picturae Heshi-B3 that Was Isolated from Fermented Rice Bran with Aging Salted Mackerel, Which Was Named Heshiko as Traditional Fermented Seafood in Japan.</title>
        <authorList>
            <person name="Akuzawa S."/>
            <person name="Nakagawa J."/>
            <person name="Kanekatsu T."/>
            <person name="Kanesaki Y."/>
            <person name="Suzuki T."/>
        </authorList>
    </citation>
    <scope>NUCLEOTIDE SEQUENCE [LARGE SCALE GENOMIC DNA]</scope>
    <source>
        <strain evidence="7">Heshi-B3</strain>
    </source>
</reference>
<dbReference type="InterPro" id="IPR036291">
    <property type="entry name" value="NAD(P)-bd_dom_sf"/>
</dbReference>
<comment type="caution">
    <text evidence="6">The sequence shown here is derived from an EMBL/GenBank/DDBJ whole genome shotgun (WGS) entry which is preliminary data.</text>
</comment>
<name>A0A0U9H7C8_9BACI</name>
<dbReference type="RefSeq" id="WP_058949984.1">
    <property type="nucleotide sequence ID" value="NZ_BBXV01000019.1"/>
</dbReference>
<protein>
    <submittedName>
        <fullName evidence="6">Dehydrogenase</fullName>
    </submittedName>
</protein>
<dbReference type="Proteomes" id="UP000052946">
    <property type="component" value="Unassembled WGS sequence"/>
</dbReference>
<dbReference type="SUPFAM" id="SSF51735">
    <property type="entry name" value="NAD(P)-binding Rossmann-fold domains"/>
    <property type="match status" value="1"/>
</dbReference>
<accession>A0A0U9H7C8</accession>
<proteinExistence type="inferred from homology"/>
<dbReference type="Gene3D" id="3.40.50.720">
    <property type="entry name" value="NAD(P)-binding Rossmann-like Domain"/>
    <property type="match status" value="1"/>
</dbReference>
<evidence type="ECO:0000256" key="3">
    <source>
        <dbReference type="SAM" id="MobiDB-lite"/>
    </source>
</evidence>
<feature type="region of interest" description="Disordered" evidence="3">
    <location>
        <begin position="300"/>
        <end position="322"/>
    </location>
</feature>
<dbReference type="InterPro" id="IPR004104">
    <property type="entry name" value="Gfo/Idh/MocA-like_OxRdtase_C"/>
</dbReference>
<gene>
    <name evidence="6" type="ORF">OPHB3_1630</name>
</gene>
<evidence type="ECO:0000256" key="1">
    <source>
        <dbReference type="ARBA" id="ARBA00010928"/>
    </source>
</evidence>
<dbReference type="GO" id="GO:0016491">
    <property type="term" value="F:oxidoreductase activity"/>
    <property type="evidence" value="ECO:0007669"/>
    <property type="project" value="UniProtKB-KW"/>
</dbReference>
<dbReference type="Pfam" id="PF02894">
    <property type="entry name" value="GFO_IDH_MocA_C"/>
    <property type="match status" value="1"/>
</dbReference>
<evidence type="ECO:0000259" key="5">
    <source>
        <dbReference type="Pfam" id="PF02894"/>
    </source>
</evidence>
<dbReference type="AlphaFoldDB" id="A0A0U9H7C8"/>
<feature type="domain" description="Gfo/Idh/MocA-like oxidoreductase C-terminal" evidence="5">
    <location>
        <begin position="155"/>
        <end position="310"/>
    </location>
</feature>
<dbReference type="Gene3D" id="3.30.360.10">
    <property type="entry name" value="Dihydrodipicolinate Reductase, domain 2"/>
    <property type="match status" value="1"/>
</dbReference>
<dbReference type="InterPro" id="IPR000683">
    <property type="entry name" value="Gfo/Idh/MocA-like_OxRdtase_N"/>
</dbReference>
<evidence type="ECO:0000313" key="7">
    <source>
        <dbReference type="Proteomes" id="UP000052946"/>
    </source>
</evidence>
<dbReference type="OrthoDB" id="9815825at2"/>